<dbReference type="Gene3D" id="1.25.40.340">
    <property type="match status" value="1"/>
</dbReference>
<gene>
    <name evidence="2" type="ORF">CBE89_07690</name>
</gene>
<evidence type="ECO:0000313" key="3">
    <source>
        <dbReference type="Proteomes" id="UP000250197"/>
    </source>
</evidence>
<dbReference type="RefSeq" id="WP_086891476.1">
    <property type="nucleotide sequence ID" value="NZ_CP021252.1"/>
</dbReference>
<dbReference type="GO" id="GO:0004371">
    <property type="term" value="F:glycerone kinase activity"/>
    <property type="evidence" value="ECO:0007669"/>
    <property type="project" value="InterPro"/>
</dbReference>
<reference evidence="2 3" key="1">
    <citation type="submission" date="2017-05" db="EMBL/GenBank/DDBJ databases">
        <title>Complete genome sequence of Corynebacterium striatum KC-Na-1 isolated from Neophocaena asiaeorientalis in Korea.</title>
        <authorList>
            <person name="Kim J.H."/>
            <person name="Lee K."/>
        </authorList>
    </citation>
    <scope>NUCLEOTIDE SEQUENCE [LARGE SCALE GENOMIC DNA]</scope>
    <source>
        <strain evidence="2 3">KC-Na-01</strain>
    </source>
</reference>
<dbReference type="EMBL" id="CP021252">
    <property type="protein sequence ID" value="ART21388.1"/>
    <property type="molecule type" value="Genomic_DNA"/>
</dbReference>
<dbReference type="InterPro" id="IPR004007">
    <property type="entry name" value="DhaL_dom"/>
</dbReference>
<dbReference type="SMART" id="SM01121">
    <property type="entry name" value="Dak1_2"/>
    <property type="match status" value="1"/>
</dbReference>
<accession>A0A2Z2J870</accession>
<keyword evidence="2" id="KW-0808">Transferase</keyword>
<dbReference type="SMART" id="SM01120">
    <property type="entry name" value="Dak2"/>
    <property type="match status" value="1"/>
</dbReference>
<sequence length="450" mass="46914">MSFPSSLDARGLHNWAIRTVGELSHRRAEINALNVFPVPDSDTGSNMAHTMEAALAEVEKGGDVAEALAIGSVRGARGNSGMVLSQVLRGVADSTVDSRVDGQTLAEALSLAVRLVERAIARPVEGTVISVLRAAAAAAEESAQRPSAQLHEILVDTITAAREALEKTPTQLAVLREAGVVDAGGTGFVILLETLLAEIEGGAVRNAEAIEEVEAELEVVFFFEGDLVALEQTLAPHGNSLVVARATEDTGTVHIHTREAGPVIEMAFAAGAVSSLRLEVLPDAQAQAQAEAEKESRTIFAVAPAGPVAALFETVGARIVRPDEVVENSAAQDIYLPNGYGGDAGVARVVPTESLVAGLAAISVYEPDNPDTDSMVSVMRDAARSMRVDSPDEESVEAIIAKSREMLAGGGEQVTILSGVELSDAELSDELDVEVVAIHVDGITTEIGVE</sequence>
<dbReference type="PROSITE" id="PS51480">
    <property type="entry name" value="DHAL"/>
    <property type="match status" value="1"/>
</dbReference>
<dbReference type="InterPro" id="IPR033470">
    <property type="entry name" value="FakA-like_C"/>
</dbReference>
<dbReference type="SUPFAM" id="SSF101473">
    <property type="entry name" value="DhaL-like"/>
    <property type="match status" value="1"/>
</dbReference>
<name>A0A2Z2J870_CORST</name>
<dbReference type="InterPro" id="IPR050270">
    <property type="entry name" value="DegV_domain_contain"/>
</dbReference>
<dbReference type="GO" id="GO:0006071">
    <property type="term" value="P:glycerol metabolic process"/>
    <property type="evidence" value="ECO:0007669"/>
    <property type="project" value="InterPro"/>
</dbReference>
<organism evidence="2 3">
    <name type="scientific">Corynebacterium striatum</name>
    <dbReference type="NCBI Taxonomy" id="43770"/>
    <lineage>
        <taxon>Bacteria</taxon>
        <taxon>Bacillati</taxon>
        <taxon>Actinomycetota</taxon>
        <taxon>Actinomycetes</taxon>
        <taxon>Mycobacteriales</taxon>
        <taxon>Corynebacteriaceae</taxon>
        <taxon>Corynebacterium</taxon>
    </lineage>
</organism>
<dbReference type="Proteomes" id="UP000250197">
    <property type="component" value="Chromosome"/>
</dbReference>
<dbReference type="PANTHER" id="PTHR33434">
    <property type="entry name" value="DEGV DOMAIN-CONTAINING PROTEIN DR_1986-RELATED"/>
    <property type="match status" value="1"/>
</dbReference>
<dbReference type="InterPro" id="IPR036117">
    <property type="entry name" value="DhaL_dom_sf"/>
</dbReference>
<dbReference type="AlphaFoldDB" id="A0A2Z2J870"/>
<dbReference type="PANTHER" id="PTHR33434:SF4">
    <property type="entry name" value="PHOSPHATASE PROTEIN"/>
    <property type="match status" value="1"/>
</dbReference>
<proteinExistence type="predicted"/>
<protein>
    <submittedName>
        <fullName evidence="2">Kinase</fullName>
    </submittedName>
</protein>
<dbReference type="KEGG" id="cstr:CBE89_07690"/>
<keyword evidence="2" id="KW-0418">Kinase</keyword>
<dbReference type="InterPro" id="IPR048394">
    <property type="entry name" value="FakA-like_M"/>
</dbReference>
<feature type="domain" description="DhaL" evidence="1">
    <location>
        <begin position="10"/>
        <end position="197"/>
    </location>
</feature>
<evidence type="ECO:0000259" key="1">
    <source>
        <dbReference type="PROSITE" id="PS51480"/>
    </source>
</evidence>
<dbReference type="Pfam" id="PF02734">
    <property type="entry name" value="Dak2"/>
    <property type="match status" value="1"/>
</dbReference>
<evidence type="ECO:0000313" key="2">
    <source>
        <dbReference type="EMBL" id="ART21388.1"/>
    </source>
</evidence>
<dbReference type="Pfam" id="PF21645">
    <property type="entry name" value="FakA-like_M"/>
    <property type="match status" value="1"/>
</dbReference>